<dbReference type="PRINTS" id="PR00705">
    <property type="entry name" value="PAPAIN"/>
</dbReference>
<dbReference type="PROSITE" id="PS00139">
    <property type="entry name" value="THIOL_PROTEASE_CYS"/>
    <property type="match status" value="1"/>
</dbReference>
<sequence length="343" mass="38685">MLPLFIPYSLLLHAYSVHVAHCEQLENLGLQEHVHPTTGARWISGGRPERFESDNLIYMFGALRETAQQKARRPTVTHVGFDAMRLPKNFDARTKWPHCPSISEIRDQSGCGSCWAFGAVEAMSDRLCIHSNGAFNKSLSAVDLLSCCENCGYGCSGGYPAVAWDYWGAHGIVTGGSKEDPSGCRSYPFPKCEHHVQGHYPPCPHQYYPTPECVQHCDTPGIDYVKDKTRANMSYNIYSSEILIMKEIMLRGPVEAVFTVYEDFLQYKFGVYFHSWGAPLSEHAIRILGWGEEGDVPYWLIANSWNEDWGEKGYMKFLRGLNECGIEDDVTAGLPYFPTIPQY</sequence>
<dbReference type="STRING" id="79923.B5G4Z2"/>
<evidence type="ECO:0000313" key="2">
    <source>
        <dbReference type="Proteomes" id="UP000286415"/>
    </source>
</evidence>
<accession>A0A8T1MVK8</accession>
<name>A0A8T1MVK8_CLOSI</name>
<organism evidence="1 2">
    <name type="scientific">Clonorchis sinensis</name>
    <name type="common">Chinese liver fluke</name>
    <dbReference type="NCBI Taxonomy" id="79923"/>
    <lineage>
        <taxon>Eukaryota</taxon>
        <taxon>Metazoa</taxon>
        <taxon>Spiralia</taxon>
        <taxon>Lophotrochozoa</taxon>
        <taxon>Platyhelminthes</taxon>
        <taxon>Trematoda</taxon>
        <taxon>Digenea</taxon>
        <taxon>Opisthorchiida</taxon>
        <taxon>Opisthorchiata</taxon>
        <taxon>Opisthorchiidae</taxon>
        <taxon>Clonorchis</taxon>
    </lineage>
</organism>
<dbReference type="Pfam" id="PF00112">
    <property type="entry name" value="Peptidase_C1"/>
    <property type="match status" value="1"/>
</dbReference>
<comment type="caution">
    <text evidence="1">The sequence shown here is derived from an EMBL/GenBank/DDBJ whole genome shotgun (WGS) entry which is preliminary data.</text>
</comment>
<evidence type="ECO:0000313" key="1">
    <source>
        <dbReference type="EMBL" id="KAG5453417.1"/>
    </source>
</evidence>
<dbReference type="Gene3D" id="3.90.70.10">
    <property type="entry name" value="Cysteine proteinases"/>
    <property type="match status" value="1"/>
</dbReference>
<dbReference type="PANTHER" id="PTHR12411">
    <property type="entry name" value="CYSTEINE PROTEASE FAMILY C1-RELATED"/>
    <property type="match status" value="1"/>
</dbReference>
<dbReference type="InterPro" id="IPR038765">
    <property type="entry name" value="Papain-like_cys_pep_sf"/>
</dbReference>
<gene>
    <name evidence="1" type="ORF">CSKR_107803</name>
</gene>
<dbReference type="InterPro" id="IPR025661">
    <property type="entry name" value="Pept_asp_AS"/>
</dbReference>
<dbReference type="SMART" id="SM00645">
    <property type="entry name" value="Pept_C1"/>
    <property type="match status" value="1"/>
</dbReference>
<dbReference type="GO" id="GO:0006508">
    <property type="term" value="P:proteolysis"/>
    <property type="evidence" value="ECO:0007669"/>
    <property type="project" value="UniProtKB-KW"/>
</dbReference>
<dbReference type="InterPro" id="IPR013128">
    <property type="entry name" value="Peptidase_C1A"/>
</dbReference>
<dbReference type="Proteomes" id="UP000286415">
    <property type="component" value="Unassembled WGS sequence"/>
</dbReference>
<dbReference type="CDD" id="cd02620">
    <property type="entry name" value="Peptidase_C1A_CathepsinB"/>
    <property type="match status" value="1"/>
</dbReference>
<proteinExistence type="predicted"/>
<dbReference type="InterPro" id="IPR000668">
    <property type="entry name" value="Peptidase_C1A_C"/>
</dbReference>
<dbReference type="SUPFAM" id="SSF54001">
    <property type="entry name" value="Cysteine proteinases"/>
    <property type="match status" value="1"/>
</dbReference>
<dbReference type="OrthoDB" id="640249at2759"/>
<dbReference type="InterPro" id="IPR000169">
    <property type="entry name" value="Pept_cys_AS"/>
</dbReference>
<dbReference type="GO" id="GO:0008234">
    <property type="term" value="F:cysteine-type peptidase activity"/>
    <property type="evidence" value="ECO:0007669"/>
    <property type="project" value="UniProtKB-KW"/>
</dbReference>
<dbReference type="EMBL" id="NIRI02000013">
    <property type="protein sequence ID" value="KAG5453417.1"/>
    <property type="molecule type" value="Genomic_DNA"/>
</dbReference>
<dbReference type="PROSITE" id="PS00640">
    <property type="entry name" value="THIOL_PROTEASE_ASN"/>
    <property type="match status" value="1"/>
</dbReference>
<protein>
    <submittedName>
        <fullName evidence="1">Cathepsin B-like cysteine proteinase</fullName>
    </submittedName>
</protein>
<keyword evidence="2" id="KW-1185">Reference proteome</keyword>
<reference evidence="1 2" key="2">
    <citation type="journal article" date="2021" name="Genomics">
        <title>High-quality reference genome for Clonorchis sinensis.</title>
        <authorList>
            <person name="Young N.D."/>
            <person name="Stroehlein A.J."/>
            <person name="Kinkar L."/>
            <person name="Wang T."/>
            <person name="Sohn W.M."/>
            <person name="Chang B.C.H."/>
            <person name="Kaur P."/>
            <person name="Weisz D."/>
            <person name="Dudchenko O."/>
            <person name="Aiden E.L."/>
            <person name="Korhonen P.K."/>
            <person name="Gasser R.B."/>
        </authorList>
    </citation>
    <scope>NUCLEOTIDE SEQUENCE [LARGE SCALE GENOMIC DNA]</scope>
    <source>
        <strain evidence="1">Cs-k2</strain>
    </source>
</reference>
<reference evidence="1 2" key="1">
    <citation type="journal article" date="2018" name="Biotechnol. Adv.">
        <title>Improved genomic resources and new bioinformatic workflow for the carcinogenic parasite Clonorchis sinensis: Biotechnological implications.</title>
        <authorList>
            <person name="Wang D."/>
            <person name="Korhonen P.K."/>
            <person name="Gasser R.B."/>
            <person name="Young N.D."/>
        </authorList>
    </citation>
    <scope>NUCLEOTIDE SEQUENCE [LARGE SCALE GENOMIC DNA]</scope>
    <source>
        <strain evidence="1">Cs-k2</strain>
    </source>
</reference>